<dbReference type="EMBL" id="SOML01000003">
    <property type="protein sequence ID" value="TFD97231.1"/>
    <property type="molecule type" value="Genomic_DNA"/>
</dbReference>
<dbReference type="InterPro" id="IPR025684">
    <property type="entry name" value="SprA_N_dom"/>
</dbReference>
<evidence type="ECO:0000256" key="1">
    <source>
        <dbReference type="SAM" id="SignalP"/>
    </source>
</evidence>
<protein>
    <submittedName>
        <fullName evidence="3">Cell surface protein SprA</fullName>
    </submittedName>
</protein>
<sequence length="2491" mass="281538">MNKSIKYFILITSLFICVISLFSTTSEKAESDFSYPAEEFTAPQDTGTLYPVKNTQITNYNDLIKKSPIDLKDPSNVQTQVEYDVKHNVYLFRTKIDNDEWVTPFTLNPQQYLDYSLKESMSRYFKQKNDETFNKKDEKEAFSLKDIKVNAGALERIFGPGGVQVKTQGYVELSMGLKNTSTDNPTLSQKNRNRTMFDFDEKIQVNVNASVGDKINFGLNYDTEATFDFDSKKAKLAYEGKEDEIIRYLEAGNVSMNTTNSLITGATSLFGIRADLQFGKLKINTVISQKETQSQTASSSGGVQTTPFEFKADEYDENQHFFLSQYFRDNYDEAMSKLPYIQSPILITKIEVWVTNKQGNWDNARNIVAFADMGEYNKIGNTGKWNKQGTLDIPYNGANNLYSTINSSYSAARNKDQANAILTAAGLQTGQDFDKLENARKLDASEYTLNTKLGYISLNSALASDQVLAVAFEYTKGPETYKIGEFASEIPSQEGSAAKSGSLFLKLLKPVSLYPQSYTWDLMMKNVYKLGSIQIQKEKFRLNISYQSDTVGTYINYIPEGNIKNQLLLRVMNLDRLNASNNANPDGIFDFLDGYTINAERGRVIFPVVEPFGEHLRKKIGNDAIAKKYVYQELYDSTLTVAQQTADKNKFKISGSFRASASSSSVISLNAMNVTKGSVKVTANGTVLTENVDYSVDYIAGTVTILNQSLIDTGTSINVSLEDQSLFSMQRQTLLGLNLSYDFTKNFNVGATILHMYEKPLTYKSSVGEEALKNTVWGLNTSYRTKSQWLTNLIDKLPFVNATAPSEISLNAEFAQMIPGHYENQYSGGYSYIDDFEAAKTRISLVNAYGWKLSSTPTLFEESKLTNDIAYGNNRARLAWFNIDNLFTRNTSRTPSHITKEDRDNPFVREINIKEIYPGKDIVSTEASTLTALNLSFYPTERGPYNLDDVSLNSDGQLLNPQNRWGGITRKLDNTNFENSNIEYIEFWLLDPFVENGKNNVNNTGGDLYFNLGEISEDVLKDGKKFFENGLPTDPLSTEYETTKWGRVPTRQSTAYAFDNTLSNEARARQDVGLNGLSTADELQFPTYVTYLNNLRSKLSSSAISKMEQDPFSPLNDPSGDNYHYYRGSDYDAQKTSILDRYKYFNGTEGNTITNTNESYSTAASSVPDVEDLNQDYTMNESDNYYQYKVKLDPNNMNVGSNYISEIREVSVTLSNGTPSTNKWYQFKIPLNDYNNTKNGNKKVGNIQGFKTIRFMRMFVTDFKQETYLRFATLDLVRGEWRTYTQTLQDGINQGQGSINVSAVNIEENSSKTPVNYVVPPGVKRIIDSNQSQLVEDNEQALALQVLNLEPSDARAIYKNTVYDLRRYKRLQMFTHAEELADGQDIGQNEITVFLRLGSDYKNNYYEYEIPLSITPPGRYSNKNDNDRETVWPKENMFDFPLKLLTNLKLERNKEKRKAGSEVSYTTLYSTNDPDNQQNKVSIIGNPSLSDIQVMMIGVRNNSRTLKSAEIWVNELRMTDFDEEGGWAAQGNLNINLSDIGSVSFTGRKETIGFGSIDQSLNERRSDDYSTYTIATNLDLGRFIPEKINASIPFYYSYSNQTTTPKYDPLNQDITLKESLDLVDTKAEKDSIKNLAQDKTVTKSLSFSNVKFDIKSKNPMPYDPANFTFGYAYSETQITNPTTVYDITKNQKTTFSYSYSPGVKTWEPFKNIKSKAPLAQYPKSLGINLLPSNISFNSYTTRYNTETLTRDLDSYLLGGDSKASEFMTWSQTFYWDRDFSLNWDLLRNLKISLQTGTRAEIADEPYLQIYKRLDRDEYEVWRDSVSNSIKNQSGPLSYRQTAKVTYTLPLNNIPFLSWISSSANYDSQYSWDRGATVESEEIGNIITNNITLSSNNRFDLTALYNKSAFLRKVNAKFGSNNRRSNNQRPERAKPERLKRFSQEITLNPDSGTVVNHNLSTKRIDIVARRDGRVFKVKYKRIDDNSIRIMLQDTATIQLNIAQKGAVEETTLYKVAEYAARGLMSVRSFSVNYSARNETAIEGFRPGIGDMFGQKRTEYGITPGLDFAFGLKGGEEYLNRALRNDWLVLDENNISPAVYNSTRKLELEATLEPARGLKIRLNALREKTDRISYQYYADAPTLKTLGGSFTITTISLASSFDSGNSGNGYYSKAFEKFRKNRDIITRRWENKFNGTPYPNSGFIAQAGLGNQDYFSAIGEPVNKNSSDVLIPAFLAAYTGRDVRSVSLNPFPALSALLPNWRITYDGLTTLPWFKTKFKNLILSHAYTSQYSIGSYGSFSSWIDAGNGLGFIKSLDDTPLPVPSSGYDISAVSLIEQFNPLFGAEGTMNNNLIIKARYNYTRALNLNISSFQIIENLQKDLIVGLGYRIIEFNKIMGWNKKKQSGFSNDMVINADLSRRTTQSLIRKIEDGFTEATSGTTILTLKISADYSLSKALIMRAYFDRIVNSPLISTSSYPTSNTNFGISLRFTLPE</sequence>
<dbReference type="STRING" id="1121485.GCA_000426485_01199"/>
<keyword evidence="4" id="KW-1185">Reference proteome</keyword>
<evidence type="ECO:0000313" key="3">
    <source>
        <dbReference type="EMBL" id="TFD97231.1"/>
    </source>
</evidence>
<reference evidence="3 4" key="1">
    <citation type="submission" date="2019-03" db="EMBL/GenBank/DDBJ databases">
        <title>San Antonio Military Medical Center submission to MRSN (WRAIR), pending publication.</title>
        <authorList>
            <person name="Blyth D.M."/>
            <person name="Mccarthy S.L."/>
            <person name="Schall S.E."/>
            <person name="Stam J.A."/>
            <person name="Ong A.C."/>
            <person name="Mcgann P.T."/>
        </authorList>
    </citation>
    <scope>NUCLEOTIDE SEQUENCE [LARGE SCALE GENOMIC DNA]</scope>
    <source>
        <strain evidence="3 4">MRSN571793</strain>
    </source>
</reference>
<dbReference type="Proteomes" id="UP000297861">
    <property type="component" value="Unassembled WGS sequence"/>
</dbReference>
<dbReference type="Pfam" id="PF14349">
    <property type="entry name" value="SprA_N"/>
    <property type="match status" value="2"/>
</dbReference>
<evidence type="ECO:0000259" key="2">
    <source>
        <dbReference type="Pfam" id="PF14349"/>
    </source>
</evidence>
<gene>
    <name evidence="3" type="primary">sprA</name>
    <name evidence="3" type="ORF">E2605_06070</name>
</gene>
<comment type="caution">
    <text evidence="3">The sequence shown here is derived from an EMBL/GenBank/DDBJ whole genome shotgun (WGS) entry which is preliminary data.</text>
</comment>
<dbReference type="OrthoDB" id="9806090at2"/>
<feature type="signal peptide" evidence="1">
    <location>
        <begin position="1"/>
        <end position="29"/>
    </location>
</feature>
<dbReference type="NCBIfam" id="TIGR04189">
    <property type="entry name" value="surface_SprA"/>
    <property type="match status" value="1"/>
</dbReference>
<feature type="domain" description="Gliding motility protein SprA N-terminal" evidence="2">
    <location>
        <begin position="1090"/>
        <end position="1620"/>
    </location>
</feature>
<organism evidence="3 4">
    <name type="scientific">Dysgonomonas capnocytophagoides</name>
    <dbReference type="NCBI Taxonomy" id="45254"/>
    <lineage>
        <taxon>Bacteria</taxon>
        <taxon>Pseudomonadati</taxon>
        <taxon>Bacteroidota</taxon>
        <taxon>Bacteroidia</taxon>
        <taxon>Bacteroidales</taxon>
        <taxon>Dysgonomonadaceae</taxon>
        <taxon>Dysgonomonas</taxon>
    </lineage>
</organism>
<proteinExistence type="predicted"/>
<keyword evidence="1" id="KW-0732">Signal</keyword>
<feature type="domain" description="Gliding motility protein SprA N-terminal" evidence="2">
    <location>
        <begin position="76"/>
        <end position="455"/>
    </location>
</feature>
<evidence type="ECO:0000313" key="4">
    <source>
        <dbReference type="Proteomes" id="UP000297861"/>
    </source>
</evidence>
<feature type="chain" id="PRO_5021501747" evidence="1">
    <location>
        <begin position="30"/>
        <end position="2491"/>
    </location>
</feature>
<accession>A0A4Y8L4P9</accession>
<name>A0A4Y8L4P9_9BACT</name>
<dbReference type="RefSeq" id="WP_134435820.1">
    <property type="nucleotide sequence ID" value="NZ_SOML01000003.1"/>
</dbReference>
<dbReference type="InterPro" id="IPR026377">
    <property type="entry name" value="Cell_surface_SprA"/>
</dbReference>